<dbReference type="AlphaFoldDB" id="A0A6H2A5S1"/>
<organism evidence="1">
    <name type="scientific">viral metagenome</name>
    <dbReference type="NCBI Taxonomy" id="1070528"/>
    <lineage>
        <taxon>unclassified sequences</taxon>
        <taxon>metagenomes</taxon>
        <taxon>organismal metagenomes</taxon>
    </lineage>
</organism>
<dbReference type="EMBL" id="MT144573">
    <property type="protein sequence ID" value="QJA55164.1"/>
    <property type="molecule type" value="Genomic_DNA"/>
</dbReference>
<name>A0A6H2A5S1_9ZZZZ</name>
<sequence length="51" mass="6025">MDYVLVVPPNWRITANNWEIILADTRRAKEEHVLRIEGGKWDCIIAERIYG</sequence>
<proteinExistence type="predicted"/>
<reference evidence="1" key="1">
    <citation type="submission" date="2020-03" db="EMBL/GenBank/DDBJ databases">
        <title>The deep terrestrial virosphere.</title>
        <authorList>
            <person name="Holmfeldt K."/>
            <person name="Nilsson E."/>
            <person name="Simone D."/>
            <person name="Lopez-Fernandez M."/>
            <person name="Wu X."/>
            <person name="de Brujin I."/>
            <person name="Lundin D."/>
            <person name="Andersson A."/>
            <person name="Bertilsson S."/>
            <person name="Dopson M."/>
        </authorList>
    </citation>
    <scope>NUCLEOTIDE SEQUENCE</scope>
    <source>
        <strain evidence="1">TM448A07585</strain>
        <strain evidence="2">TM448B06978</strain>
    </source>
</reference>
<evidence type="ECO:0000313" key="2">
    <source>
        <dbReference type="EMBL" id="QJI04236.1"/>
    </source>
</evidence>
<dbReference type="EMBL" id="MT145161">
    <property type="protein sequence ID" value="QJI04236.1"/>
    <property type="molecule type" value="Genomic_DNA"/>
</dbReference>
<gene>
    <name evidence="1" type="ORF">TM448A07585_0008</name>
    <name evidence="2" type="ORF">TM448B06978_0004</name>
</gene>
<evidence type="ECO:0000313" key="1">
    <source>
        <dbReference type="EMBL" id="QJA55164.1"/>
    </source>
</evidence>
<protein>
    <submittedName>
        <fullName evidence="1">Uncharacterized protein</fullName>
    </submittedName>
</protein>
<accession>A0A6H2A5S1</accession>